<dbReference type="InterPro" id="IPR016040">
    <property type="entry name" value="NAD(P)-bd_dom"/>
</dbReference>
<protein>
    <submittedName>
        <fullName evidence="2">NAD(P)H-binding protein</fullName>
    </submittedName>
</protein>
<evidence type="ECO:0000313" key="3">
    <source>
        <dbReference type="Proteomes" id="UP000323876"/>
    </source>
</evidence>
<feature type="domain" description="NAD(P)-binding" evidence="1">
    <location>
        <begin position="7"/>
        <end position="202"/>
    </location>
</feature>
<accession>A0A5N0ECL6</accession>
<evidence type="ECO:0000259" key="1">
    <source>
        <dbReference type="Pfam" id="PF13460"/>
    </source>
</evidence>
<evidence type="ECO:0000313" key="2">
    <source>
        <dbReference type="EMBL" id="KAA8886249.1"/>
    </source>
</evidence>
<dbReference type="Gene3D" id="3.40.50.720">
    <property type="entry name" value="NAD(P)-binding Rossmann-like Domain"/>
    <property type="match status" value="1"/>
</dbReference>
<dbReference type="OrthoDB" id="3763081at2"/>
<dbReference type="InterPro" id="IPR051606">
    <property type="entry name" value="Polyketide_Oxido-like"/>
</dbReference>
<dbReference type="InterPro" id="IPR036291">
    <property type="entry name" value="NAD(P)-bd_dom_sf"/>
</dbReference>
<gene>
    <name evidence="2" type="ORF">F3087_27075</name>
</gene>
<name>A0A5N0ECL6_9NOCA</name>
<dbReference type="GO" id="GO:0042602">
    <property type="term" value="F:riboflavin reductase (NADPH) activity"/>
    <property type="evidence" value="ECO:0007669"/>
    <property type="project" value="TreeGrafter"/>
</dbReference>
<comment type="caution">
    <text evidence="2">The sequence shown here is derived from an EMBL/GenBank/DDBJ whole genome shotgun (WGS) entry which is preliminary data.</text>
</comment>
<dbReference type="Pfam" id="PF13460">
    <property type="entry name" value="NAD_binding_10"/>
    <property type="match status" value="1"/>
</dbReference>
<dbReference type="EMBL" id="VXLC01000014">
    <property type="protein sequence ID" value="KAA8886249.1"/>
    <property type="molecule type" value="Genomic_DNA"/>
</dbReference>
<dbReference type="PANTHER" id="PTHR43355">
    <property type="entry name" value="FLAVIN REDUCTASE (NADPH)"/>
    <property type="match status" value="1"/>
</dbReference>
<dbReference type="PANTHER" id="PTHR43355:SF2">
    <property type="entry name" value="FLAVIN REDUCTASE (NADPH)"/>
    <property type="match status" value="1"/>
</dbReference>
<dbReference type="AlphaFoldDB" id="A0A5N0ECL6"/>
<keyword evidence="3" id="KW-1185">Reference proteome</keyword>
<dbReference type="GO" id="GO:0004074">
    <property type="term" value="F:biliverdin reductase [NAD(P)H] activity"/>
    <property type="evidence" value="ECO:0007669"/>
    <property type="project" value="TreeGrafter"/>
</dbReference>
<dbReference type="RefSeq" id="WP_150404819.1">
    <property type="nucleotide sequence ID" value="NZ_VXLC01000014.1"/>
</dbReference>
<organism evidence="2 3">
    <name type="scientific">Nocardia colli</name>
    <dbReference type="NCBI Taxonomy" id="2545717"/>
    <lineage>
        <taxon>Bacteria</taxon>
        <taxon>Bacillati</taxon>
        <taxon>Actinomycetota</taxon>
        <taxon>Actinomycetes</taxon>
        <taxon>Mycobacteriales</taxon>
        <taxon>Nocardiaceae</taxon>
        <taxon>Nocardia</taxon>
    </lineage>
</organism>
<reference evidence="2 3" key="1">
    <citation type="submission" date="2019-09" db="EMBL/GenBank/DDBJ databases">
        <authorList>
            <person name="Wang X."/>
        </authorList>
    </citation>
    <scope>NUCLEOTIDE SEQUENCE [LARGE SCALE GENOMIC DNA]</scope>
    <source>
        <strain evidence="2 3">CICC 11023</strain>
    </source>
</reference>
<dbReference type="Proteomes" id="UP000323876">
    <property type="component" value="Unassembled WGS sequence"/>
</dbReference>
<sequence>MRVTVFGATGGIGRLVVADLSAAGHIVRAYVRDPAKVPETWRHDVEVVVGEIIDFTAVRAAVAGADVVISTLGPDPDPRAAKGRPLTRGTEHIVEAMKHHGVRRIIGNGTPSVLDIRDRRTWQTRVPVWIARTFLRSAYNELLGMSAAIMNSGLKWTIVRFVIPTNGPARGVAYEGFYGIDKLRWRVTRADIAAFTAAQIGDEHYIEAAPAISN</sequence>
<dbReference type="SUPFAM" id="SSF51735">
    <property type="entry name" value="NAD(P)-binding Rossmann-fold domains"/>
    <property type="match status" value="1"/>
</dbReference>
<proteinExistence type="predicted"/>